<dbReference type="Pfam" id="PF00665">
    <property type="entry name" value="rve"/>
    <property type="match status" value="1"/>
</dbReference>
<dbReference type="InterPro" id="IPR001584">
    <property type="entry name" value="Integrase_cat-core"/>
</dbReference>
<proteinExistence type="predicted"/>
<sequence length="315" mass="37044">MVKKIRSQTVSRLKERHAEVSLQTLCGLFGYTRQAYYKHLRINSKHSLEEEVVLERIHSYRKLTPRIGGTKPHYLMNEAGYKISRKTLFSILRTNSLLVRKRKKQAVTMDSRHWMKKYPNLIRGFDFDLPNLLWVSDITYIRVKGEFAYLSLITDAYSHKVVGYCLYHTLESEGTIMALQPAIDATSENKRIGLIHHSDRGSQYCCRDYVRLLKINHIRISMTENGDPYENAVAERMNGILKAEWLDMEEYADFLQAKERISQIINIYNQVRPHASCSMLTPMEAERHRGKLKKCWRKRKHKQKEIKIIPSRTDL</sequence>
<dbReference type="GO" id="GO:0003676">
    <property type="term" value="F:nucleic acid binding"/>
    <property type="evidence" value="ECO:0007669"/>
    <property type="project" value="InterPro"/>
</dbReference>
<reference evidence="2" key="1">
    <citation type="submission" date="2019-03" db="EMBL/GenBank/DDBJ databases">
        <title>Single cell metagenomics reveals metabolic interactions within the superorganism composed of flagellate Streblomastix strix and complex community of Bacteroidetes bacteria on its surface.</title>
        <authorList>
            <person name="Treitli S.C."/>
            <person name="Kolisko M."/>
            <person name="Husnik F."/>
            <person name="Keeling P."/>
            <person name="Hampl V."/>
        </authorList>
    </citation>
    <scope>NUCLEOTIDE SEQUENCE</scope>
    <source>
        <strain evidence="2">STM</strain>
    </source>
</reference>
<gene>
    <name evidence="2" type="ORF">EZS27_031818</name>
</gene>
<evidence type="ECO:0000259" key="1">
    <source>
        <dbReference type="PROSITE" id="PS50994"/>
    </source>
</evidence>
<dbReference type="Gene3D" id="3.30.420.10">
    <property type="entry name" value="Ribonuclease H-like superfamily/Ribonuclease H"/>
    <property type="match status" value="1"/>
</dbReference>
<organism evidence="2">
    <name type="scientific">termite gut metagenome</name>
    <dbReference type="NCBI Taxonomy" id="433724"/>
    <lineage>
        <taxon>unclassified sequences</taxon>
        <taxon>metagenomes</taxon>
        <taxon>organismal metagenomes</taxon>
    </lineage>
</organism>
<dbReference type="GO" id="GO:0015074">
    <property type="term" value="P:DNA integration"/>
    <property type="evidence" value="ECO:0007669"/>
    <property type="project" value="InterPro"/>
</dbReference>
<dbReference type="SUPFAM" id="SSF53098">
    <property type="entry name" value="Ribonuclease H-like"/>
    <property type="match status" value="1"/>
</dbReference>
<dbReference type="PANTHER" id="PTHR46889:SF5">
    <property type="entry name" value="INTEGRASE PROTEIN"/>
    <property type="match status" value="1"/>
</dbReference>
<dbReference type="EMBL" id="SNRY01004293">
    <property type="protein sequence ID" value="KAA6318131.1"/>
    <property type="molecule type" value="Genomic_DNA"/>
</dbReference>
<dbReference type="InterPro" id="IPR048020">
    <property type="entry name" value="Transpos_IS3"/>
</dbReference>
<dbReference type="InterPro" id="IPR036397">
    <property type="entry name" value="RNaseH_sf"/>
</dbReference>
<evidence type="ECO:0000313" key="2">
    <source>
        <dbReference type="EMBL" id="KAA6318131.1"/>
    </source>
</evidence>
<feature type="domain" description="Integrase catalytic" evidence="1">
    <location>
        <begin position="126"/>
        <end position="290"/>
    </location>
</feature>
<name>A0A5J4QBM7_9ZZZZ</name>
<dbReference type="AlphaFoldDB" id="A0A5J4QBM7"/>
<dbReference type="PROSITE" id="PS50994">
    <property type="entry name" value="INTEGRASE"/>
    <property type="match status" value="1"/>
</dbReference>
<dbReference type="InterPro" id="IPR050900">
    <property type="entry name" value="Transposase_IS3/IS150/IS904"/>
</dbReference>
<accession>A0A5J4QBM7</accession>
<protein>
    <recommendedName>
        <fullName evidence="1">Integrase catalytic domain-containing protein</fullName>
    </recommendedName>
</protein>
<dbReference type="PANTHER" id="PTHR46889">
    <property type="entry name" value="TRANSPOSASE INSF FOR INSERTION SEQUENCE IS3B-RELATED"/>
    <property type="match status" value="1"/>
</dbReference>
<dbReference type="NCBIfam" id="NF033516">
    <property type="entry name" value="transpos_IS3"/>
    <property type="match status" value="1"/>
</dbReference>
<dbReference type="InterPro" id="IPR012337">
    <property type="entry name" value="RNaseH-like_sf"/>
</dbReference>
<comment type="caution">
    <text evidence="2">The sequence shown here is derived from an EMBL/GenBank/DDBJ whole genome shotgun (WGS) entry which is preliminary data.</text>
</comment>